<evidence type="ECO:0000256" key="1">
    <source>
        <dbReference type="SAM" id="MobiDB-lite"/>
    </source>
</evidence>
<reference evidence="3" key="1">
    <citation type="submission" date="2022-02" db="EMBL/GenBank/DDBJ databases">
        <title>Corynebacterium sp. from urogenital microbiome.</title>
        <authorList>
            <person name="Cappelli E.A."/>
            <person name="Ribeiro T.G."/>
            <person name="Peixe L."/>
        </authorList>
    </citation>
    <scope>NUCLEOTIDE SEQUENCE</scope>
    <source>
        <strain evidence="3">C8Ua_181</strain>
    </source>
</reference>
<proteinExistence type="predicted"/>
<name>A0A9X3MCE2_9CORY</name>
<evidence type="ECO:0000259" key="2">
    <source>
        <dbReference type="Pfam" id="PF26527"/>
    </source>
</evidence>
<feature type="compositionally biased region" description="Basic and acidic residues" evidence="1">
    <location>
        <begin position="32"/>
        <end position="52"/>
    </location>
</feature>
<feature type="compositionally biased region" description="Basic and acidic residues" evidence="1">
    <location>
        <begin position="11"/>
        <end position="24"/>
    </location>
</feature>
<feature type="region of interest" description="Disordered" evidence="1">
    <location>
        <begin position="109"/>
        <end position="169"/>
    </location>
</feature>
<evidence type="ECO:0000313" key="3">
    <source>
        <dbReference type="EMBL" id="MCZ9307989.1"/>
    </source>
</evidence>
<accession>A0A9X3MCE2</accession>
<gene>
    <name evidence="3" type="ORF">L8V01_10965</name>
</gene>
<evidence type="ECO:0000313" key="4">
    <source>
        <dbReference type="Proteomes" id="UP001146430"/>
    </source>
</evidence>
<feature type="region of interest" description="Disordered" evidence="1">
    <location>
        <begin position="1"/>
        <end position="86"/>
    </location>
</feature>
<feature type="compositionally biased region" description="Basic and acidic residues" evidence="1">
    <location>
        <begin position="145"/>
        <end position="154"/>
    </location>
</feature>
<dbReference type="EMBL" id="JAKMUU010000010">
    <property type="protein sequence ID" value="MCZ9307989.1"/>
    <property type="molecule type" value="Genomic_DNA"/>
</dbReference>
<protein>
    <recommendedName>
        <fullName evidence="2">DUF8176 domain-containing protein</fullName>
    </recommendedName>
</protein>
<dbReference type="Pfam" id="PF26527">
    <property type="entry name" value="DUF8176"/>
    <property type="match status" value="1"/>
</dbReference>
<feature type="compositionally biased region" description="Polar residues" evidence="1">
    <location>
        <begin position="109"/>
        <end position="130"/>
    </location>
</feature>
<dbReference type="GeneID" id="81704887"/>
<feature type="domain" description="DUF8176" evidence="2">
    <location>
        <begin position="166"/>
        <end position="265"/>
    </location>
</feature>
<comment type="caution">
    <text evidence="3">The sequence shown here is derived from an EMBL/GenBank/DDBJ whole genome shotgun (WGS) entry which is preliminary data.</text>
</comment>
<organism evidence="3 4">
    <name type="scientific">Corynebacterium curieae</name>
    <dbReference type="NCBI Taxonomy" id="2913500"/>
    <lineage>
        <taxon>Bacteria</taxon>
        <taxon>Bacillati</taxon>
        <taxon>Actinomycetota</taxon>
        <taxon>Actinomycetes</taxon>
        <taxon>Mycobacteriales</taxon>
        <taxon>Corynebacteriaceae</taxon>
        <taxon>Corynebacterium</taxon>
    </lineage>
</organism>
<sequence length="269" mass="29163">MDDWLDALNNQDKDKNSSKPELRALDGANESTKAEEDVADKQPEQPVEEKPQPKKKPKAVKKPKLSRPARNENEESAPSEPKKRGSAAPIALGVAVLALVAIGAATYLNQGSDSPETTEAQGETEQSSPVADQVEQKGPQPISDTSKEVAEVGDRCGGNNDVDVSQEDSPRAAIAKFEKAYFDADANGVKASLTKDSEMQKQDWMKILPKAAPEGTTWCLTMQPSEGDTTSVELEVKQPKEDKPTLYKQKVTAKDNHGTWAVHSIGRED</sequence>
<feature type="compositionally biased region" description="Basic residues" evidence="1">
    <location>
        <begin position="53"/>
        <end position="67"/>
    </location>
</feature>
<dbReference type="InterPro" id="IPR058489">
    <property type="entry name" value="DUF8176"/>
</dbReference>
<dbReference type="Proteomes" id="UP001146430">
    <property type="component" value="Unassembled WGS sequence"/>
</dbReference>
<dbReference type="RefSeq" id="WP_200287381.1">
    <property type="nucleotide sequence ID" value="NZ_JAKMUU010000010.1"/>
</dbReference>
<dbReference type="AlphaFoldDB" id="A0A9X3MCE2"/>